<keyword evidence="5" id="KW-0648">Protein biosynthesis</keyword>
<dbReference type="EMBL" id="UYRT01087808">
    <property type="protein sequence ID" value="VDN33019.1"/>
    <property type="molecule type" value="Genomic_DNA"/>
</dbReference>
<keyword evidence="4" id="KW-0677">Repeat</keyword>
<dbReference type="AlphaFoldDB" id="A0A183EDK0"/>
<dbReference type="Proteomes" id="UP000271098">
    <property type="component" value="Unassembled WGS sequence"/>
</dbReference>
<reference evidence="9" key="1">
    <citation type="submission" date="2016-06" db="UniProtKB">
        <authorList>
            <consortium name="WormBaseParasite"/>
        </authorList>
    </citation>
    <scope>IDENTIFICATION</scope>
</reference>
<evidence type="ECO:0000256" key="2">
    <source>
        <dbReference type="ARBA" id="ARBA00022540"/>
    </source>
</evidence>
<evidence type="ECO:0000256" key="5">
    <source>
        <dbReference type="ARBA" id="ARBA00022917"/>
    </source>
</evidence>
<evidence type="ECO:0000313" key="9">
    <source>
        <dbReference type="WBParaSite" id="GPUH_0001906601-mRNA-1"/>
    </source>
</evidence>
<dbReference type="GO" id="GO:0000049">
    <property type="term" value="F:tRNA binding"/>
    <property type="evidence" value="ECO:0007669"/>
    <property type="project" value="TreeGrafter"/>
</dbReference>
<accession>A0A183EDK0</accession>
<feature type="domain" description="Translation initiation factor beta propellor-like" evidence="6">
    <location>
        <begin position="98"/>
        <end position="171"/>
    </location>
</feature>
<dbReference type="PANTHER" id="PTHR13227:SF0">
    <property type="entry name" value="EUKARYOTIC TRANSLATION INITIATION FACTOR 2A"/>
    <property type="match status" value="1"/>
</dbReference>
<evidence type="ECO:0000256" key="4">
    <source>
        <dbReference type="ARBA" id="ARBA00022737"/>
    </source>
</evidence>
<dbReference type="GO" id="GO:0003729">
    <property type="term" value="F:mRNA binding"/>
    <property type="evidence" value="ECO:0007669"/>
    <property type="project" value="TreeGrafter"/>
</dbReference>
<dbReference type="GO" id="GO:0043022">
    <property type="term" value="F:ribosome binding"/>
    <property type="evidence" value="ECO:0007669"/>
    <property type="project" value="TreeGrafter"/>
</dbReference>
<evidence type="ECO:0000256" key="1">
    <source>
        <dbReference type="ARBA" id="ARBA00003993"/>
    </source>
</evidence>
<dbReference type="InterPro" id="IPR013979">
    <property type="entry name" value="TIF_beta_prop-like"/>
</dbReference>
<sequence length="171" mass="19219">MLQKVVTKLIDFQNSWKIQWTDDEVYSVRLVGSEILVHKYNSYQKYESKLALPKVESCSLSSGLEPHHLAVYQQASGGQPAVVQVRRLDHKFTVVASKTFFQCDKVDMSWNCKGSAVIVLAIVDVDKSNKSYYGEQNLYLVAVNGDSCAVPLQKNGPVYCVKWSPHGKQFA</sequence>
<keyword evidence="2" id="KW-0396">Initiation factor</keyword>
<organism evidence="9">
    <name type="scientific">Gongylonema pulchrum</name>
    <dbReference type="NCBI Taxonomy" id="637853"/>
    <lineage>
        <taxon>Eukaryota</taxon>
        <taxon>Metazoa</taxon>
        <taxon>Ecdysozoa</taxon>
        <taxon>Nematoda</taxon>
        <taxon>Chromadorea</taxon>
        <taxon>Rhabditida</taxon>
        <taxon>Spirurina</taxon>
        <taxon>Spiruromorpha</taxon>
        <taxon>Spiruroidea</taxon>
        <taxon>Gongylonematidae</taxon>
        <taxon>Gongylonema</taxon>
    </lineage>
</organism>
<dbReference type="PANTHER" id="PTHR13227">
    <property type="entry name" value="EUKARYOTIC TRANSLATION INITIATION FACTOR 2A"/>
    <property type="match status" value="1"/>
</dbReference>
<comment type="function">
    <text evidence="1">Functions in the early steps of protein synthesis of a small number of specific mRNAs. Acts by directing the binding of methionyl-tRNAi to 40S ribosomal subunits. In contrast to the eIF-2 complex, it binds methionyl-tRNAi to 40S subunits in a codon-dependent manner, whereas the eIF-2 complex binds methionyl-tRNAi to 40S subunits in a GTP-dependent manner.</text>
</comment>
<dbReference type="GO" id="GO:0022627">
    <property type="term" value="C:cytosolic small ribosomal subunit"/>
    <property type="evidence" value="ECO:0007669"/>
    <property type="project" value="TreeGrafter"/>
</dbReference>
<dbReference type="Pfam" id="PF08662">
    <property type="entry name" value="eIF2A"/>
    <property type="match status" value="1"/>
</dbReference>
<name>A0A183EDK0_9BILA</name>
<dbReference type="GO" id="GO:0003743">
    <property type="term" value="F:translation initiation factor activity"/>
    <property type="evidence" value="ECO:0007669"/>
    <property type="project" value="UniProtKB-KW"/>
</dbReference>
<evidence type="ECO:0000313" key="8">
    <source>
        <dbReference type="Proteomes" id="UP000271098"/>
    </source>
</evidence>
<protein>
    <submittedName>
        <fullName evidence="9">EIF2A domain-containing protein</fullName>
    </submittedName>
</protein>
<keyword evidence="3" id="KW-0853">WD repeat</keyword>
<dbReference type="OrthoDB" id="2194683at2759"/>
<dbReference type="InterPro" id="IPR011387">
    <property type="entry name" value="TIF2A"/>
</dbReference>
<gene>
    <name evidence="7" type="ORF">GPUH_LOCUS19042</name>
</gene>
<keyword evidence="8" id="KW-1185">Reference proteome</keyword>
<evidence type="ECO:0000259" key="6">
    <source>
        <dbReference type="Pfam" id="PF08662"/>
    </source>
</evidence>
<evidence type="ECO:0000256" key="3">
    <source>
        <dbReference type="ARBA" id="ARBA00022574"/>
    </source>
</evidence>
<evidence type="ECO:0000313" key="7">
    <source>
        <dbReference type="EMBL" id="VDN33019.1"/>
    </source>
</evidence>
<reference evidence="7 8" key="2">
    <citation type="submission" date="2018-11" db="EMBL/GenBank/DDBJ databases">
        <authorList>
            <consortium name="Pathogen Informatics"/>
        </authorList>
    </citation>
    <scope>NUCLEOTIDE SEQUENCE [LARGE SCALE GENOMIC DNA]</scope>
</reference>
<dbReference type="WBParaSite" id="GPUH_0001906601-mRNA-1">
    <property type="protein sequence ID" value="GPUH_0001906601-mRNA-1"/>
    <property type="gene ID" value="GPUH_0001906601"/>
</dbReference>
<proteinExistence type="predicted"/>